<dbReference type="PANTHER" id="PTHR13943:SF77">
    <property type="entry name" value="LRAT DOMAIN-CONTAINING PROTEIN"/>
    <property type="match status" value="1"/>
</dbReference>
<evidence type="ECO:0000313" key="9">
    <source>
        <dbReference type="Proteomes" id="UP000887567"/>
    </source>
</evidence>
<proteinExistence type="inferred from homology"/>
<dbReference type="PROSITE" id="PS51934">
    <property type="entry name" value="LRAT"/>
    <property type="match status" value="1"/>
</dbReference>
<dbReference type="GeneID" id="110235241"/>
<protein>
    <recommendedName>
        <fullName evidence="7">LRAT domain-containing protein</fullName>
    </recommendedName>
</protein>
<dbReference type="GO" id="GO:0004623">
    <property type="term" value="F:phospholipase A2 activity"/>
    <property type="evidence" value="ECO:0007669"/>
    <property type="project" value="TreeGrafter"/>
</dbReference>
<feature type="transmembrane region" description="Helical" evidence="6">
    <location>
        <begin position="296"/>
        <end position="321"/>
    </location>
</feature>
<evidence type="ECO:0000256" key="4">
    <source>
        <dbReference type="ARBA" id="ARBA00023098"/>
    </source>
</evidence>
<evidence type="ECO:0000256" key="5">
    <source>
        <dbReference type="SAM" id="MobiDB-lite"/>
    </source>
</evidence>
<feature type="region of interest" description="Disordered" evidence="5">
    <location>
        <begin position="1"/>
        <end position="42"/>
    </location>
</feature>
<dbReference type="KEGG" id="epa:110235241"/>
<keyword evidence="3" id="KW-0378">Hydrolase</keyword>
<dbReference type="GO" id="GO:0005737">
    <property type="term" value="C:cytoplasm"/>
    <property type="evidence" value="ECO:0007669"/>
    <property type="project" value="TreeGrafter"/>
</dbReference>
<dbReference type="OrthoDB" id="5963970at2759"/>
<accession>A0A913WZH8</accession>
<dbReference type="GO" id="GO:0016410">
    <property type="term" value="F:N-acyltransferase activity"/>
    <property type="evidence" value="ECO:0007669"/>
    <property type="project" value="TreeGrafter"/>
</dbReference>
<dbReference type="EnsemblMetazoa" id="XM_021040689.2">
    <property type="protein sequence ID" value="XP_020896348.1"/>
    <property type="gene ID" value="LOC110235241"/>
</dbReference>
<dbReference type="AlphaFoldDB" id="A0A913WZH8"/>
<comment type="similarity">
    <text evidence="1">Belongs to the H-rev107 family.</text>
</comment>
<dbReference type="PANTHER" id="PTHR13943">
    <property type="entry name" value="HRAS-LIKE SUPPRESSOR - RELATED"/>
    <property type="match status" value="1"/>
</dbReference>
<feature type="transmembrane region" description="Helical" evidence="6">
    <location>
        <begin position="234"/>
        <end position="252"/>
    </location>
</feature>
<evidence type="ECO:0000256" key="6">
    <source>
        <dbReference type="SAM" id="Phobius"/>
    </source>
</evidence>
<dbReference type="Pfam" id="PF04970">
    <property type="entry name" value="LRAT"/>
    <property type="match status" value="1"/>
</dbReference>
<evidence type="ECO:0000256" key="3">
    <source>
        <dbReference type="ARBA" id="ARBA00022801"/>
    </source>
</evidence>
<dbReference type="GO" id="GO:0008970">
    <property type="term" value="F:phospholipase A1 activity"/>
    <property type="evidence" value="ECO:0007669"/>
    <property type="project" value="TreeGrafter"/>
</dbReference>
<sequence length="329" mass="37149">MPTVDSRPDLFSKLERQSPKKQKESVIDQFRSEPVSPSAKNVEPGDHLVFPRKFYDHHGICTEKDGENVKVVEYTGPGFTFWGSNASRATSCFDSGAFGVVKETSYTYEELEKGKVKKKIWPDSLVRYSRSEIISRAKKRLGETFYGLLENNCEHFASWCICGLNVSLQVKEWFYWFREAFYSVCASLKQYVLAPTALKNCKSEIVKFVAKVIANFSDELSSKLESMLVKATDYGFLIGIIIEGLLAIYEVIKAQKKWKEGVYTDEEWYEKVVEVLAKGTCRLAGGIIGSVYCQQYFGSLIGGAIGAGLGHIIGFCISWYYKNSHYIDG</sequence>
<reference evidence="8" key="1">
    <citation type="submission" date="2022-11" db="UniProtKB">
        <authorList>
            <consortium name="EnsemblMetazoa"/>
        </authorList>
    </citation>
    <scope>IDENTIFICATION</scope>
</reference>
<feature type="compositionally biased region" description="Basic and acidic residues" evidence="5">
    <location>
        <begin position="1"/>
        <end position="26"/>
    </location>
</feature>
<keyword evidence="9" id="KW-1185">Reference proteome</keyword>
<keyword evidence="6" id="KW-0472">Membrane</keyword>
<dbReference type="GO" id="GO:0070292">
    <property type="term" value="P:N-acylphosphatidylethanolamine metabolic process"/>
    <property type="evidence" value="ECO:0007669"/>
    <property type="project" value="TreeGrafter"/>
</dbReference>
<dbReference type="RefSeq" id="XP_020896348.1">
    <property type="nucleotide sequence ID" value="XM_021040689.2"/>
</dbReference>
<evidence type="ECO:0000313" key="8">
    <source>
        <dbReference type="EnsemblMetazoa" id="XP_020896348.1"/>
    </source>
</evidence>
<dbReference type="Proteomes" id="UP000887567">
    <property type="component" value="Unplaced"/>
</dbReference>
<keyword evidence="6" id="KW-1133">Transmembrane helix</keyword>
<evidence type="ECO:0000256" key="1">
    <source>
        <dbReference type="ARBA" id="ARBA00007824"/>
    </source>
</evidence>
<evidence type="ECO:0000256" key="2">
    <source>
        <dbReference type="ARBA" id="ARBA00022679"/>
    </source>
</evidence>
<dbReference type="Gene3D" id="3.90.1720.10">
    <property type="entry name" value="endopeptidase domain like (from Nostoc punctiforme)"/>
    <property type="match status" value="1"/>
</dbReference>
<organism evidence="8 9">
    <name type="scientific">Exaiptasia diaphana</name>
    <name type="common">Tropical sea anemone</name>
    <name type="synonym">Aiptasia pulchella</name>
    <dbReference type="NCBI Taxonomy" id="2652724"/>
    <lineage>
        <taxon>Eukaryota</taxon>
        <taxon>Metazoa</taxon>
        <taxon>Cnidaria</taxon>
        <taxon>Anthozoa</taxon>
        <taxon>Hexacorallia</taxon>
        <taxon>Actiniaria</taxon>
        <taxon>Aiptasiidae</taxon>
        <taxon>Exaiptasia</taxon>
    </lineage>
</organism>
<dbReference type="InterPro" id="IPR051496">
    <property type="entry name" value="H-rev107_PLA/AT"/>
</dbReference>
<dbReference type="InterPro" id="IPR007053">
    <property type="entry name" value="LRAT_dom"/>
</dbReference>
<evidence type="ECO:0000259" key="7">
    <source>
        <dbReference type="PROSITE" id="PS51934"/>
    </source>
</evidence>
<keyword evidence="2" id="KW-0808">Transferase</keyword>
<keyword evidence="6" id="KW-0812">Transmembrane</keyword>
<feature type="domain" description="LRAT" evidence="7">
    <location>
        <begin position="47"/>
        <end position="169"/>
    </location>
</feature>
<name>A0A913WZH8_EXADI</name>
<keyword evidence="4" id="KW-0443">Lipid metabolism</keyword>